<dbReference type="NCBIfam" id="TIGR00377">
    <property type="entry name" value="ant_ant_sig"/>
    <property type="match status" value="1"/>
</dbReference>
<dbReference type="PANTHER" id="PTHR33495:SF2">
    <property type="entry name" value="ANTI-SIGMA FACTOR ANTAGONIST TM_1081-RELATED"/>
    <property type="match status" value="1"/>
</dbReference>
<dbReference type="PANTHER" id="PTHR33495">
    <property type="entry name" value="ANTI-SIGMA FACTOR ANTAGONIST TM_1081-RELATED-RELATED"/>
    <property type="match status" value="1"/>
</dbReference>
<dbReference type="Proteomes" id="UP001333818">
    <property type="component" value="Unassembled WGS sequence"/>
</dbReference>
<dbReference type="InterPro" id="IPR002645">
    <property type="entry name" value="STAS_dom"/>
</dbReference>
<dbReference type="AlphaFoldDB" id="A0AAW9PYB0"/>
<dbReference type="PROSITE" id="PS50801">
    <property type="entry name" value="STAS"/>
    <property type="match status" value="1"/>
</dbReference>
<dbReference type="RefSeq" id="WP_330482307.1">
    <property type="nucleotide sequence ID" value="NZ_JAZBJZ010000009.1"/>
</dbReference>
<comment type="similarity">
    <text evidence="1 2">Belongs to the anti-sigma-factor antagonist family.</text>
</comment>
<dbReference type="InterPro" id="IPR003658">
    <property type="entry name" value="Anti-sigma_ant"/>
</dbReference>
<organism evidence="4 5">
    <name type="scientific">Tumidithrix elongata BACA0141</name>
    <dbReference type="NCBI Taxonomy" id="2716417"/>
    <lineage>
        <taxon>Bacteria</taxon>
        <taxon>Bacillati</taxon>
        <taxon>Cyanobacteriota</taxon>
        <taxon>Cyanophyceae</taxon>
        <taxon>Pseudanabaenales</taxon>
        <taxon>Pseudanabaenaceae</taxon>
        <taxon>Tumidithrix</taxon>
        <taxon>Tumidithrix elongata</taxon>
    </lineage>
</organism>
<protein>
    <recommendedName>
        <fullName evidence="2">Anti-sigma factor antagonist</fullName>
    </recommendedName>
</protein>
<dbReference type="GO" id="GO:0043856">
    <property type="term" value="F:anti-sigma factor antagonist activity"/>
    <property type="evidence" value="ECO:0007669"/>
    <property type="project" value="InterPro"/>
</dbReference>
<keyword evidence="5" id="KW-1185">Reference proteome</keyword>
<name>A0AAW9PYB0_9CYAN</name>
<evidence type="ECO:0000313" key="5">
    <source>
        <dbReference type="Proteomes" id="UP001333818"/>
    </source>
</evidence>
<comment type="caution">
    <text evidence="4">The sequence shown here is derived from an EMBL/GenBank/DDBJ whole genome shotgun (WGS) entry which is preliminary data.</text>
</comment>
<dbReference type="SUPFAM" id="SSF52091">
    <property type="entry name" value="SpoIIaa-like"/>
    <property type="match status" value="1"/>
</dbReference>
<dbReference type="CDD" id="cd07043">
    <property type="entry name" value="STAS_anti-anti-sigma_factors"/>
    <property type="match status" value="1"/>
</dbReference>
<evidence type="ECO:0000259" key="3">
    <source>
        <dbReference type="PROSITE" id="PS50801"/>
    </source>
</evidence>
<sequence length="106" mass="11728">MSDSVRVLEPEGIIDSAGGNQIRRKVVDLLEAGAETLLIDLKNITFMDSSGLGAMVATLQTVRKREANLFLCSLNDQVQIIMEMTKMDKVFTILPDRTALDRTIES</sequence>
<dbReference type="EMBL" id="JAZBJZ010000009">
    <property type="protein sequence ID" value="MEE3715883.1"/>
    <property type="molecule type" value="Genomic_DNA"/>
</dbReference>
<proteinExistence type="inferred from homology"/>
<reference evidence="4" key="1">
    <citation type="submission" date="2024-01" db="EMBL/GenBank/DDBJ databases">
        <title>Bank of Algae and Cyanobacteria of the Azores (BACA) strain genomes.</title>
        <authorList>
            <person name="Luz R."/>
            <person name="Cordeiro R."/>
            <person name="Fonseca A."/>
            <person name="Goncalves V."/>
        </authorList>
    </citation>
    <scope>NUCLEOTIDE SEQUENCE</scope>
    <source>
        <strain evidence="4">BACA0141</strain>
    </source>
</reference>
<evidence type="ECO:0000256" key="1">
    <source>
        <dbReference type="ARBA" id="ARBA00009013"/>
    </source>
</evidence>
<gene>
    <name evidence="4" type="ORF">V2H45_03885</name>
</gene>
<feature type="domain" description="STAS" evidence="3">
    <location>
        <begin position="1"/>
        <end position="106"/>
    </location>
</feature>
<evidence type="ECO:0000256" key="2">
    <source>
        <dbReference type="RuleBase" id="RU003749"/>
    </source>
</evidence>
<accession>A0AAW9PYB0</accession>
<evidence type="ECO:0000313" key="4">
    <source>
        <dbReference type="EMBL" id="MEE3715883.1"/>
    </source>
</evidence>
<dbReference type="Pfam" id="PF01740">
    <property type="entry name" value="STAS"/>
    <property type="match status" value="1"/>
</dbReference>
<dbReference type="Gene3D" id="3.30.750.24">
    <property type="entry name" value="STAS domain"/>
    <property type="match status" value="1"/>
</dbReference>
<dbReference type="InterPro" id="IPR036513">
    <property type="entry name" value="STAS_dom_sf"/>
</dbReference>